<feature type="compositionally biased region" description="Pro residues" evidence="1">
    <location>
        <begin position="20"/>
        <end position="32"/>
    </location>
</feature>
<feature type="region of interest" description="Disordered" evidence="1">
    <location>
        <begin position="1"/>
        <end position="42"/>
    </location>
</feature>
<dbReference type="Ensembl" id="ENSNPET00000005455.1">
    <property type="protein sequence ID" value="ENSNPEP00000005322.1"/>
    <property type="gene ID" value="ENSNPEG00000004034.1"/>
</dbReference>
<evidence type="ECO:0000256" key="1">
    <source>
        <dbReference type="SAM" id="MobiDB-lite"/>
    </source>
</evidence>
<dbReference type="AlphaFoldDB" id="A0A8C6YZ26"/>
<reference evidence="2" key="1">
    <citation type="submission" date="2025-08" db="UniProtKB">
        <authorList>
            <consortium name="Ensembl"/>
        </authorList>
    </citation>
    <scope>IDENTIFICATION</scope>
</reference>
<keyword evidence="3" id="KW-1185">Reference proteome</keyword>
<evidence type="ECO:0000313" key="3">
    <source>
        <dbReference type="Proteomes" id="UP000694420"/>
    </source>
</evidence>
<accession>A0A8C6YZ26</accession>
<proteinExistence type="predicted"/>
<sequence length="164" mass="17156">AAPTTARSFQGNPEQAPSKPVRPPWFPLPRRPLCPGADQGGRKSLALPVGSGLQGLARRAQAATPHALWGHAGTQAPLPPLLAPNISLEEPIKGISAPRRPFPPALVCLLLRRAPNSSALPGALAVPPGSSSPPSVFQAQVGEFVPFRLSFFKVSSAFLLEKVS</sequence>
<protein>
    <submittedName>
        <fullName evidence="2">Uncharacterized protein</fullName>
    </submittedName>
</protein>
<reference evidence="2" key="2">
    <citation type="submission" date="2025-09" db="UniProtKB">
        <authorList>
            <consortium name="Ensembl"/>
        </authorList>
    </citation>
    <scope>IDENTIFICATION</scope>
</reference>
<organism evidence="2 3">
    <name type="scientific">Nothoprocta perdicaria</name>
    <name type="common">Chilean tinamou</name>
    <name type="synonym">Crypturus perdicarius</name>
    <dbReference type="NCBI Taxonomy" id="30464"/>
    <lineage>
        <taxon>Eukaryota</taxon>
        <taxon>Metazoa</taxon>
        <taxon>Chordata</taxon>
        <taxon>Craniata</taxon>
        <taxon>Vertebrata</taxon>
        <taxon>Euteleostomi</taxon>
        <taxon>Archelosauria</taxon>
        <taxon>Archosauria</taxon>
        <taxon>Dinosauria</taxon>
        <taxon>Saurischia</taxon>
        <taxon>Theropoda</taxon>
        <taxon>Coelurosauria</taxon>
        <taxon>Aves</taxon>
        <taxon>Palaeognathae</taxon>
        <taxon>Tinamiformes</taxon>
        <taxon>Tinamidae</taxon>
        <taxon>Nothoprocta</taxon>
    </lineage>
</organism>
<feature type="compositionally biased region" description="Polar residues" evidence="1">
    <location>
        <begin position="1"/>
        <end position="15"/>
    </location>
</feature>
<dbReference type="Proteomes" id="UP000694420">
    <property type="component" value="Unplaced"/>
</dbReference>
<evidence type="ECO:0000313" key="2">
    <source>
        <dbReference type="Ensembl" id="ENSNPEP00000005322.1"/>
    </source>
</evidence>
<name>A0A8C6YZ26_NOTPE</name>